<keyword evidence="12" id="KW-1185">Reference proteome</keyword>
<dbReference type="KEGG" id="pll:I858_016345"/>
<dbReference type="EMBL" id="CP016541">
    <property type="protein sequence ID" value="ANU28551.1"/>
    <property type="molecule type" value="Genomic_DNA"/>
</dbReference>
<reference evidence="11" key="1">
    <citation type="submission" date="2016-10" db="EMBL/GenBank/DDBJ databases">
        <authorList>
            <person name="See-Too W.S."/>
        </authorList>
    </citation>
    <scope>NUCLEOTIDE SEQUENCE</scope>
    <source>
        <strain evidence="11">L10.15</strain>
        <plasmid evidence="11">pPS15-1</plasmid>
    </source>
</reference>
<dbReference type="InterPro" id="IPR015807">
    <property type="entry name" value="His-tRNA-ligase"/>
</dbReference>
<comment type="subunit">
    <text evidence="8">Homodimer.</text>
</comment>
<feature type="binding site" evidence="9">
    <location>
        <position position="273"/>
    </location>
    <ligand>
        <name>L-histidine</name>
        <dbReference type="ChEBI" id="CHEBI:57595"/>
    </ligand>
</feature>
<dbReference type="InterPro" id="IPR045864">
    <property type="entry name" value="aa-tRNA-synth_II/BPL/LPL"/>
</dbReference>
<dbReference type="Pfam" id="PF13393">
    <property type="entry name" value="tRNA-synt_His"/>
    <property type="match status" value="1"/>
</dbReference>
<keyword evidence="11" id="KW-0614">Plasmid</keyword>
<evidence type="ECO:0000256" key="1">
    <source>
        <dbReference type="ARBA" id="ARBA00008226"/>
    </source>
</evidence>
<name>A0A1B1S5V1_9BACL</name>
<dbReference type="GO" id="GO:0004821">
    <property type="term" value="F:histidine-tRNA ligase activity"/>
    <property type="evidence" value="ECO:0007669"/>
    <property type="project" value="UniProtKB-UniRule"/>
</dbReference>
<evidence type="ECO:0000256" key="6">
    <source>
        <dbReference type="ARBA" id="ARBA00023146"/>
    </source>
</evidence>
<dbReference type="InterPro" id="IPR006195">
    <property type="entry name" value="aa-tRNA-synth_II"/>
</dbReference>
<dbReference type="AlphaFoldDB" id="A0A1B1S5V1"/>
<evidence type="ECO:0000256" key="3">
    <source>
        <dbReference type="ARBA" id="ARBA00022741"/>
    </source>
</evidence>
<dbReference type="CDD" id="cd00773">
    <property type="entry name" value="HisRS-like_core"/>
    <property type="match status" value="1"/>
</dbReference>
<dbReference type="RefSeq" id="WP_049695010.1">
    <property type="nucleotide sequence ID" value="NZ_CP016541.2"/>
</dbReference>
<keyword evidence="5 8" id="KW-0648">Protein biosynthesis</keyword>
<keyword evidence="4 8" id="KW-0067">ATP-binding</keyword>
<dbReference type="PANTHER" id="PTHR11476">
    <property type="entry name" value="HISTIDYL-TRNA SYNTHETASE"/>
    <property type="match status" value="1"/>
</dbReference>
<dbReference type="NCBIfam" id="TIGR00442">
    <property type="entry name" value="hisS"/>
    <property type="match status" value="1"/>
</dbReference>
<evidence type="ECO:0000256" key="9">
    <source>
        <dbReference type="PIRSR" id="PIRSR001549-1"/>
    </source>
</evidence>
<dbReference type="InterPro" id="IPR004154">
    <property type="entry name" value="Anticodon-bd"/>
</dbReference>
<dbReference type="Proteomes" id="UP000053354">
    <property type="component" value="Plasmid pPS15-1"/>
</dbReference>
<evidence type="ECO:0000256" key="7">
    <source>
        <dbReference type="ARBA" id="ARBA00047639"/>
    </source>
</evidence>
<evidence type="ECO:0000256" key="2">
    <source>
        <dbReference type="ARBA" id="ARBA00022490"/>
    </source>
</evidence>
<comment type="similarity">
    <text evidence="1 8">Belongs to the class-II aminoacyl-tRNA synthetase family.</text>
</comment>
<dbReference type="GO" id="GO:0005524">
    <property type="term" value="F:ATP binding"/>
    <property type="evidence" value="ECO:0007669"/>
    <property type="project" value="UniProtKB-UniRule"/>
</dbReference>
<comment type="catalytic activity">
    <reaction evidence="7 8">
        <text>tRNA(His) + L-histidine + ATP = L-histidyl-tRNA(His) + AMP + diphosphate + H(+)</text>
        <dbReference type="Rhea" id="RHEA:17313"/>
        <dbReference type="Rhea" id="RHEA-COMP:9665"/>
        <dbReference type="Rhea" id="RHEA-COMP:9689"/>
        <dbReference type="ChEBI" id="CHEBI:15378"/>
        <dbReference type="ChEBI" id="CHEBI:30616"/>
        <dbReference type="ChEBI" id="CHEBI:33019"/>
        <dbReference type="ChEBI" id="CHEBI:57595"/>
        <dbReference type="ChEBI" id="CHEBI:78442"/>
        <dbReference type="ChEBI" id="CHEBI:78527"/>
        <dbReference type="ChEBI" id="CHEBI:456215"/>
        <dbReference type="EC" id="6.1.1.21"/>
    </reaction>
</comment>
<evidence type="ECO:0000256" key="5">
    <source>
        <dbReference type="ARBA" id="ARBA00022917"/>
    </source>
</evidence>
<dbReference type="InterPro" id="IPR041715">
    <property type="entry name" value="HisRS-like_core"/>
</dbReference>
<feature type="binding site" evidence="9">
    <location>
        <begin position="83"/>
        <end position="85"/>
    </location>
    <ligand>
        <name>L-histidine</name>
        <dbReference type="ChEBI" id="CHEBI:57595"/>
    </ligand>
</feature>
<proteinExistence type="inferred from homology"/>
<dbReference type="SUPFAM" id="SSF55681">
    <property type="entry name" value="Class II aaRS and biotin synthetases"/>
    <property type="match status" value="1"/>
</dbReference>
<dbReference type="PANTHER" id="PTHR11476:SF7">
    <property type="entry name" value="HISTIDINE--TRNA LIGASE"/>
    <property type="match status" value="1"/>
</dbReference>
<feature type="binding site" evidence="9">
    <location>
        <position position="112"/>
    </location>
    <ligand>
        <name>L-histidine</name>
        <dbReference type="ChEBI" id="CHEBI:57595"/>
    </ligand>
</feature>
<gene>
    <name evidence="8" type="primary">hisS</name>
    <name evidence="11" type="ORF">I858_016345</name>
</gene>
<evidence type="ECO:0000259" key="10">
    <source>
        <dbReference type="PROSITE" id="PS50862"/>
    </source>
</evidence>
<dbReference type="PIRSF" id="PIRSF001549">
    <property type="entry name" value="His-tRNA_synth"/>
    <property type="match status" value="1"/>
</dbReference>
<dbReference type="InterPro" id="IPR004516">
    <property type="entry name" value="HisRS/HisZ"/>
</dbReference>
<feature type="binding site" evidence="9">
    <location>
        <position position="130"/>
    </location>
    <ligand>
        <name>L-histidine</name>
        <dbReference type="ChEBI" id="CHEBI:57595"/>
    </ligand>
</feature>
<keyword evidence="8 11" id="KW-0436">Ligase</keyword>
<dbReference type="PROSITE" id="PS50862">
    <property type="entry name" value="AA_TRNA_LIGASE_II"/>
    <property type="match status" value="1"/>
</dbReference>
<dbReference type="EC" id="6.1.1.21" evidence="8"/>
<comment type="subcellular location">
    <subcellularLocation>
        <location evidence="8">Cytoplasm</location>
    </subcellularLocation>
</comment>
<dbReference type="GO" id="GO:0016740">
    <property type="term" value="F:transferase activity"/>
    <property type="evidence" value="ECO:0007669"/>
    <property type="project" value="UniProtKB-ARBA"/>
</dbReference>
<organism evidence="11 12">
    <name type="scientific">Planococcus versutus</name>
    <dbReference type="NCBI Taxonomy" id="1302659"/>
    <lineage>
        <taxon>Bacteria</taxon>
        <taxon>Bacillati</taxon>
        <taxon>Bacillota</taxon>
        <taxon>Bacilli</taxon>
        <taxon>Bacillales</taxon>
        <taxon>Caryophanaceae</taxon>
        <taxon>Planococcus</taxon>
    </lineage>
</organism>
<keyword evidence="6 8" id="KW-0030">Aminoacyl-tRNA synthetase</keyword>
<dbReference type="GO" id="GO:0005737">
    <property type="term" value="C:cytoplasm"/>
    <property type="evidence" value="ECO:0007669"/>
    <property type="project" value="UniProtKB-SubCell"/>
</dbReference>
<evidence type="ECO:0000256" key="8">
    <source>
        <dbReference type="HAMAP-Rule" id="MF_00127"/>
    </source>
</evidence>
<dbReference type="InterPro" id="IPR036621">
    <property type="entry name" value="Anticodon-bd_dom_sf"/>
</dbReference>
<dbReference type="Gene3D" id="3.30.930.10">
    <property type="entry name" value="Bira Bifunctional Protein, Domain 2"/>
    <property type="match status" value="1"/>
</dbReference>
<geneLocation type="plasmid" evidence="11 12">
    <name>pPS15-1</name>
</geneLocation>
<protein>
    <recommendedName>
        <fullName evidence="8">Histidine--tRNA ligase</fullName>
        <ecNumber evidence="8">6.1.1.21</ecNumber>
    </recommendedName>
    <alternativeName>
        <fullName evidence="8">Histidyl-tRNA synthetase</fullName>
        <shortName evidence="8">HisRS</shortName>
    </alternativeName>
</protein>
<evidence type="ECO:0000313" key="11">
    <source>
        <dbReference type="EMBL" id="ANU28551.1"/>
    </source>
</evidence>
<feature type="domain" description="Aminoacyl-transfer RNA synthetases class-II family profile" evidence="10">
    <location>
        <begin position="1"/>
        <end position="350"/>
    </location>
</feature>
<keyword evidence="2 8" id="KW-0963">Cytoplasm</keyword>
<evidence type="ECO:0000256" key="4">
    <source>
        <dbReference type="ARBA" id="ARBA00022840"/>
    </source>
</evidence>
<dbReference type="Pfam" id="PF03129">
    <property type="entry name" value="HGTP_anticodon"/>
    <property type="match status" value="1"/>
</dbReference>
<dbReference type="OrthoDB" id="9800814at2"/>
<feature type="binding site" evidence="9">
    <location>
        <position position="126"/>
    </location>
    <ligand>
        <name>L-histidine</name>
        <dbReference type="ChEBI" id="CHEBI:57595"/>
    </ligand>
</feature>
<sequence length="431" mass="48759">MRKMDYQNVKGTQDYLPNQEMIKRNIRRTLEDTFIAYGCNPLETPILNYTDLMASKYAGGAEILQEMYRLTDRGERDLALRYDLTIPFAKVVAMNPTIPMPFKRYEIGKVFRDGPVKAGRYREFTQCDVDIVGVESQAAEAELMMMALDAFKNLDVKVEIQFNNRKLLYGVLQQFQVPEDVMNRVILVLDKVEKVSVESMMNELSQLELTPSSLAQIKAFIESKGQMTIDNFKRWDEENIFLQEGLKELEELTSYLEGLGIQEMCIFNPFLARGLEIYTGTIYEIFLADGTIRSSIGSGGRYDNAIGGLLNSEKTFSTVGISFGLDVIFYAYELSGRVNKGSAIDIYIIPIGTIKEALKLASDLRSQGSRVEVELSNKKVNKAMDRANREGIANVIVLGEDEINSGFYQMKNMYTGVIQKNLLSVMDSQVK</sequence>
<keyword evidence="3 8" id="KW-0547">Nucleotide-binding</keyword>
<evidence type="ECO:0000313" key="12">
    <source>
        <dbReference type="Proteomes" id="UP000053354"/>
    </source>
</evidence>
<dbReference type="GO" id="GO:0140096">
    <property type="term" value="F:catalytic activity, acting on a protein"/>
    <property type="evidence" value="ECO:0007669"/>
    <property type="project" value="UniProtKB-ARBA"/>
</dbReference>
<accession>A0A1B1S5V1</accession>
<dbReference type="Gene3D" id="3.40.50.800">
    <property type="entry name" value="Anticodon-binding domain"/>
    <property type="match status" value="1"/>
</dbReference>
<dbReference type="NCBIfam" id="NF009085">
    <property type="entry name" value="PRK12420.1"/>
    <property type="match status" value="1"/>
</dbReference>
<dbReference type="SUPFAM" id="SSF52954">
    <property type="entry name" value="Class II aaRS ABD-related"/>
    <property type="match status" value="1"/>
</dbReference>
<dbReference type="HAMAP" id="MF_00127">
    <property type="entry name" value="His_tRNA_synth"/>
    <property type="match status" value="1"/>
</dbReference>
<dbReference type="GO" id="GO:0006427">
    <property type="term" value="P:histidyl-tRNA aminoacylation"/>
    <property type="evidence" value="ECO:0007669"/>
    <property type="project" value="UniProtKB-UniRule"/>
</dbReference>